<gene>
    <name evidence="2" type="ORF">BDV95DRAFT_584947</name>
</gene>
<feature type="chain" id="PRO_5028951242" evidence="1">
    <location>
        <begin position="18"/>
        <end position="139"/>
    </location>
</feature>
<dbReference type="Proteomes" id="UP000481861">
    <property type="component" value="Unassembled WGS sequence"/>
</dbReference>
<evidence type="ECO:0000256" key="1">
    <source>
        <dbReference type="SAM" id="SignalP"/>
    </source>
</evidence>
<reference evidence="2 3" key="1">
    <citation type="submission" date="2020-01" db="EMBL/GenBank/DDBJ databases">
        <authorList>
            <consortium name="DOE Joint Genome Institute"/>
            <person name="Haridas S."/>
            <person name="Albert R."/>
            <person name="Binder M."/>
            <person name="Bloem J."/>
            <person name="Labutti K."/>
            <person name="Salamov A."/>
            <person name="Andreopoulos B."/>
            <person name="Baker S.E."/>
            <person name="Barry K."/>
            <person name="Bills G."/>
            <person name="Bluhm B.H."/>
            <person name="Cannon C."/>
            <person name="Castanera R."/>
            <person name="Culley D.E."/>
            <person name="Daum C."/>
            <person name="Ezra D."/>
            <person name="Gonzalez J.B."/>
            <person name="Henrissat B."/>
            <person name="Kuo A."/>
            <person name="Liang C."/>
            <person name="Lipzen A."/>
            <person name="Lutzoni F."/>
            <person name="Magnuson J."/>
            <person name="Mondo S."/>
            <person name="Nolan M."/>
            <person name="Ohm R."/>
            <person name="Pangilinan J."/>
            <person name="Park H.-J.H."/>
            <person name="Ramirez L."/>
            <person name="Alfaro M."/>
            <person name="Sun H."/>
            <person name="Tritt A."/>
            <person name="Yoshinaga Y."/>
            <person name="Zwiers L.-H.L."/>
            <person name="Turgeon B.G."/>
            <person name="Goodwin S.B."/>
            <person name="Spatafora J.W."/>
            <person name="Crous P.W."/>
            <person name="Grigoriev I.V."/>
        </authorList>
    </citation>
    <scope>NUCLEOTIDE SEQUENCE [LARGE SCALE GENOMIC DNA]</scope>
    <source>
        <strain evidence="2 3">CBS 611.86</strain>
    </source>
</reference>
<dbReference type="OrthoDB" id="5091972at2759"/>
<keyword evidence="3" id="KW-1185">Reference proteome</keyword>
<keyword evidence="1" id="KW-0732">Signal</keyword>
<accession>A0A7C8I0U8</accession>
<name>A0A7C8I0U8_9PLEO</name>
<organism evidence="2 3">
    <name type="scientific">Massariosphaeria phaeospora</name>
    <dbReference type="NCBI Taxonomy" id="100035"/>
    <lineage>
        <taxon>Eukaryota</taxon>
        <taxon>Fungi</taxon>
        <taxon>Dikarya</taxon>
        <taxon>Ascomycota</taxon>
        <taxon>Pezizomycotina</taxon>
        <taxon>Dothideomycetes</taxon>
        <taxon>Pleosporomycetidae</taxon>
        <taxon>Pleosporales</taxon>
        <taxon>Pleosporales incertae sedis</taxon>
        <taxon>Massariosphaeria</taxon>
    </lineage>
</organism>
<comment type="caution">
    <text evidence="2">The sequence shown here is derived from an EMBL/GenBank/DDBJ whole genome shotgun (WGS) entry which is preliminary data.</text>
</comment>
<evidence type="ECO:0000313" key="3">
    <source>
        <dbReference type="Proteomes" id="UP000481861"/>
    </source>
</evidence>
<feature type="signal peptide" evidence="1">
    <location>
        <begin position="1"/>
        <end position="17"/>
    </location>
</feature>
<evidence type="ECO:0000313" key="2">
    <source>
        <dbReference type="EMBL" id="KAF2866126.1"/>
    </source>
</evidence>
<protein>
    <submittedName>
        <fullName evidence="2">Uncharacterized protein</fullName>
    </submittedName>
</protein>
<dbReference type="AlphaFoldDB" id="A0A7C8I0U8"/>
<dbReference type="EMBL" id="JAADJZ010000029">
    <property type="protein sequence ID" value="KAF2866126.1"/>
    <property type="molecule type" value="Genomic_DNA"/>
</dbReference>
<sequence>MLFLLICASAVIATTMSSPNPRHQILPTCPEFSRQTYQAPLHWCDGLSGNVIKGNYLIILSRGYTFEDHCYNTRRDMTKYLRIYLNEMFFDAVGYTCDSVPDKVLVNIRTDIGVKEVWCDTNSRRELLQPIVSRSLHHY</sequence>
<proteinExistence type="predicted"/>